<dbReference type="InterPro" id="IPR041457">
    <property type="entry name" value="CxC2_KDZ-assoc"/>
</dbReference>
<name>A0AAD7FZP8_MYCRO</name>
<sequence>MCLKRRPGAVPAYETTAPCDEKGAKKRQTVVHMDELKAEDAVFLQTMLSLHHHPQLLTPSSCGVSSHLCKVACHECLQAELLCSQCWLEKHRTMPTHWALIWNAKDGFFEKHDCCRVMKNASLALGHYGGRCLDTGMARSFTLVDINRIHATTIKFCKCKTGGAPEFQQLLHADIFPGSVKEPKTDYRLRLLEYYHQERNQGKGSAYNFVHVLQRMADPFLRAQFQ</sequence>
<dbReference type="AlphaFoldDB" id="A0AAD7FZP8"/>
<reference evidence="2" key="1">
    <citation type="submission" date="2023-03" db="EMBL/GenBank/DDBJ databases">
        <title>Massive genome expansion in bonnet fungi (Mycena s.s.) driven by repeated elements and novel gene families across ecological guilds.</title>
        <authorList>
            <consortium name="Lawrence Berkeley National Laboratory"/>
            <person name="Harder C.B."/>
            <person name="Miyauchi S."/>
            <person name="Viragh M."/>
            <person name="Kuo A."/>
            <person name="Thoen E."/>
            <person name="Andreopoulos B."/>
            <person name="Lu D."/>
            <person name="Skrede I."/>
            <person name="Drula E."/>
            <person name="Henrissat B."/>
            <person name="Morin E."/>
            <person name="Kohler A."/>
            <person name="Barry K."/>
            <person name="LaButti K."/>
            <person name="Morin E."/>
            <person name="Salamov A."/>
            <person name="Lipzen A."/>
            <person name="Mereny Z."/>
            <person name="Hegedus B."/>
            <person name="Baldrian P."/>
            <person name="Stursova M."/>
            <person name="Weitz H."/>
            <person name="Taylor A."/>
            <person name="Grigoriev I.V."/>
            <person name="Nagy L.G."/>
            <person name="Martin F."/>
            <person name="Kauserud H."/>
        </authorList>
    </citation>
    <scope>NUCLEOTIDE SEQUENCE</scope>
    <source>
        <strain evidence="2">CBHHK067</strain>
    </source>
</reference>
<accession>A0AAD7FZP8</accession>
<dbReference type="Pfam" id="PF18803">
    <property type="entry name" value="CxC2"/>
    <property type="match status" value="1"/>
</dbReference>
<comment type="caution">
    <text evidence="2">The sequence shown here is derived from an EMBL/GenBank/DDBJ whole genome shotgun (WGS) entry which is preliminary data.</text>
</comment>
<gene>
    <name evidence="2" type="ORF">B0H17DRAFT_1215107</name>
</gene>
<proteinExistence type="predicted"/>
<dbReference type="Proteomes" id="UP001221757">
    <property type="component" value="Unassembled WGS sequence"/>
</dbReference>
<protein>
    <recommendedName>
        <fullName evidence="1">CxC2-like cysteine cluster KDZ transposase-associated domain-containing protein</fullName>
    </recommendedName>
</protein>
<feature type="domain" description="CxC2-like cysteine cluster KDZ transposase-associated" evidence="1">
    <location>
        <begin position="123"/>
        <end position="218"/>
    </location>
</feature>
<evidence type="ECO:0000313" key="2">
    <source>
        <dbReference type="EMBL" id="KAJ7651893.1"/>
    </source>
</evidence>
<evidence type="ECO:0000313" key="3">
    <source>
        <dbReference type="Proteomes" id="UP001221757"/>
    </source>
</evidence>
<evidence type="ECO:0000259" key="1">
    <source>
        <dbReference type="Pfam" id="PF18803"/>
    </source>
</evidence>
<dbReference type="EMBL" id="JARKIE010000354">
    <property type="protein sequence ID" value="KAJ7651893.1"/>
    <property type="molecule type" value="Genomic_DNA"/>
</dbReference>
<keyword evidence="3" id="KW-1185">Reference proteome</keyword>
<organism evidence="2 3">
    <name type="scientific">Mycena rosella</name>
    <name type="common">Pink bonnet</name>
    <name type="synonym">Agaricus rosellus</name>
    <dbReference type="NCBI Taxonomy" id="1033263"/>
    <lineage>
        <taxon>Eukaryota</taxon>
        <taxon>Fungi</taxon>
        <taxon>Dikarya</taxon>
        <taxon>Basidiomycota</taxon>
        <taxon>Agaricomycotina</taxon>
        <taxon>Agaricomycetes</taxon>
        <taxon>Agaricomycetidae</taxon>
        <taxon>Agaricales</taxon>
        <taxon>Marasmiineae</taxon>
        <taxon>Mycenaceae</taxon>
        <taxon>Mycena</taxon>
    </lineage>
</organism>